<dbReference type="AlphaFoldDB" id="A0A1H8NRV2"/>
<proteinExistence type="predicted"/>
<protein>
    <submittedName>
        <fullName evidence="1">Uncharacterized protein</fullName>
    </submittedName>
</protein>
<sequence length="360" mass="40719">MGRLLDSWDLEDFAPPPARAPEFFDFWEPHSTDPTEASQLLAASKIGIEANSPQDADTNHYPPLERNADRQVWFDYWDPLPEARRASLSSVQTASWYDEVVIPAFDPAGHEPPFVLDLPLSSRESVALKCSAAILALAGLIGKAQDRLIGRFVDLFTDYPHPSTYLAIATLIREEDASPDQVLATYDFKKAWNDNPNYSAIRQKRGNLSLIENRDGLMYWRLAFRLVVQTRGTPPETIIDASWIDEWLDLPSGDPLRFRFIDYVCARLQAFEEGALDEPPTRRRPINRLEDPPAGRMYPRFQYGRESLKDIATIDGYQISNNGSRTALLMNTYTNPLGNYSSAINKANTKNTETAEEMDV</sequence>
<dbReference type="RefSeq" id="WP_139202597.1">
    <property type="nucleotide sequence ID" value="NZ_FODT01000002.1"/>
</dbReference>
<evidence type="ECO:0000313" key="2">
    <source>
        <dbReference type="Proteomes" id="UP000199615"/>
    </source>
</evidence>
<gene>
    <name evidence="1" type="ORF">SAMN05444123_102242</name>
</gene>
<reference evidence="2" key="1">
    <citation type="submission" date="2016-10" db="EMBL/GenBank/DDBJ databases">
        <authorList>
            <person name="Varghese N."/>
            <person name="Submissions S."/>
        </authorList>
    </citation>
    <scope>NUCLEOTIDE SEQUENCE [LARGE SCALE GENOMIC DNA]</scope>
    <source>
        <strain evidence="2">DSM 123</strain>
    </source>
</reference>
<accession>A0A1H8NRV2</accession>
<dbReference type="Proteomes" id="UP000199615">
    <property type="component" value="Unassembled WGS sequence"/>
</dbReference>
<dbReference type="EMBL" id="FODT01000002">
    <property type="protein sequence ID" value="SEO32322.1"/>
    <property type="molecule type" value="Genomic_DNA"/>
</dbReference>
<organism evidence="1 2">
    <name type="scientific">Rhodopseudomonas pseudopalustris</name>
    <dbReference type="NCBI Taxonomy" id="1513892"/>
    <lineage>
        <taxon>Bacteria</taxon>
        <taxon>Pseudomonadati</taxon>
        <taxon>Pseudomonadota</taxon>
        <taxon>Alphaproteobacteria</taxon>
        <taxon>Hyphomicrobiales</taxon>
        <taxon>Nitrobacteraceae</taxon>
        <taxon>Rhodopseudomonas</taxon>
    </lineage>
</organism>
<dbReference type="OrthoDB" id="8266323at2"/>
<evidence type="ECO:0000313" key="1">
    <source>
        <dbReference type="EMBL" id="SEO32322.1"/>
    </source>
</evidence>
<keyword evidence="2" id="KW-1185">Reference proteome</keyword>
<name>A0A1H8NRV2_9BRAD</name>